<name>A0A1H6FWG2_9EURY</name>
<evidence type="ECO:0000256" key="2">
    <source>
        <dbReference type="SAM" id="Phobius"/>
    </source>
</evidence>
<dbReference type="Proteomes" id="UP000199112">
    <property type="component" value="Unassembled WGS sequence"/>
</dbReference>
<accession>A0A1H6FWG2</accession>
<keyword evidence="2" id="KW-0812">Transmembrane</keyword>
<keyword evidence="2" id="KW-1133">Transmembrane helix</keyword>
<feature type="compositionally biased region" description="Polar residues" evidence="1">
    <location>
        <begin position="237"/>
        <end position="251"/>
    </location>
</feature>
<feature type="transmembrane region" description="Helical" evidence="2">
    <location>
        <begin position="101"/>
        <end position="123"/>
    </location>
</feature>
<evidence type="ECO:0000256" key="1">
    <source>
        <dbReference type="SAM" id="MobiDB-lite"/>
    </source>
</evidence>
<reference evidence="4" key="1">
    <citation type="submission" date="2016-10" db="EMBL/GenBank/DDBJ databases">
        <authorList>
            <person name="Varghese N."/>
            <person name="Submissions S."/>
        </authorList>
    </citation>
    <scope>NUCLEOTIDE SEQUENCE [LARGE SCALE GENOMIC DNA]</scope>
    <source>
        <strain evidence="4">CGMCC 1.8981</strain>
    </source>
</reference>
<evidence type="ECO:0000313" key="3">
    <source>
        <dbReference type="EMBL" id="SEH14363.1"/>
    </source>
</evidence>
<organism evidence="3 4">
    <name type="scientific">Natronorubrum sediminis</name>
    <dbReference type="NCBI Taxonomy" id="640943"/>
    <lineage>
        <taxon>Archaea</taxon>
        <taxon>Methanobacteriati</taxon>
        <taxon>Methanobacteriota</taxon>
        <taxon>Stenosarchaea group</taxon>
        <taxon>Halobacteria</taxon>
        <taxon>Halobacteriales</taxon>
        <taxon>Natrialbaceae</taxon>
        <taxon>Natronorubrum</taxon>
    </lineage>
</organism>
<gene>
    <name evidence="3" type="ORF">SAMN04487967_1567</name>
</gene>
<keyword evidence="4" id="KW-1185">Reference proteome</keyword>
<evidence type="ECO:0000313" key="4">
    <source>
        <dbReference type="Proteomes" id="UP000199112"/>
    </source>
</evidence>
<sequence length="251" mass="28313">MNGSVSRISVGRRSTCFTFPSSHRCASYRNRNLSSPLYHIWFKISYIIEPIMNTKLRRISHMATYLPQPSGSLDRLRQTGFYISILLIVASLYVARHVSLLVAGGFVLLATAIAVLSFPFEVFRTTDSTIYLYNRAETPIQFTLKMRAEGDDTTGLGDMYELSPGNRMIVTDQFEPDRRYTVSVTINGRESRTDVTPVKSTEREGSRAAYVAFDTDTVRSGWHHPDGPQFAGRTVVKSPSENTRGTLNHDW</sequence>
<keyword evidence="2" id="KW-0472">Membrane</keyword>
<dbReference type="AlphaFoldDB" id="A0A1H6FWG2"/>
<proteinExistence type="predicted"/>
<protein>
    <submittedName>
        <fullName evidence="3">Uncharacterized protein</fullName>
    </submittedName>
</protein>
<feature type="region of interest" description="Disordered" evidence="1">
    <location>
        <begin position="221"/>
        <end position="251"/>
    </location>
</feature>
<feature type="transmembrane region" description="Helical" evidence="2">
    <location>
        <begin position="79"/>
        <end position="95"/>
    </location>
</feature>
<dbReference type="EMBL" id="FNWL01000002">
    <property type="protein sequence ID" value="SEH14363.1"/>
    <property type="molecule type" value="Genomic_DNA"/>
</dbReference>